<dbReference type="PRINTS" id="PR00385">
    <property type="entry name" value="P450"/>
</dbReference>
<dbReference type="STRING" id="329046.A0A1Y2C8T9"/>
<dbReference type="PANTHER" id="PTHR24305">
    <property type="entry name" value="CYTOCHROME P450"/>
    <property type="match status" value="1"/>
</dbReference>
<dbReference type="InterPro" id="IPR001128">
    <property type="entry name" value="Cyt_P450"/>
</dbReference>
<sequence>MNVGVVLAASIAGYGLYKVYIYPFFLNPLRKLPGPKSAWWSPMGFLSYIMASEPMEPQLAWMKQYGPIFAFRSLFNEYRCFVLSSTGIRYVLSSHASDFIKPKTTAKFLSDILGQGLVVVEGDIHKRQRAIMNPVFKVKQINALIPTFVQAANELKNVWTDHMNSLPSGTAFIIDTNAEMSKPTLDVIGRAGFGYEFDACSPSSANSENVKLFTAFNTALESLTMSRFLLRHFANFLRWVIPSEIKARVAYEESLKVIRSSCAEILASRRREVELELADPDAVGSKAVDLMTALVKSNLAETQSKNRLTDEEVMSQIMTFLFAGHETTSVALTWTIYYLTRHPLIQQKLRQELVEQMPDSSDAPSEEYITSQHTFLDAIAKESLRLQPPVPITLRTALKDVTIDGHFFPKGTTISLSPYVVHRMKEYWGDDAEEFKPQRWMGKEEGAVAEMGSFIPFIIGPRSCIGSRFAMLELKSMLAVYFRTFEFVETEEGKNVKRKLAITAKPSPALYVEVRRAE</sequence>
<dbReference type="Gene3D" id="1.10.630.10">
    <property type="entry name" value="Cytochrome P450"/>
    <property type="match status" value="1"/>
</dbReference>
<organism evidence="3 4">
    <name type="scientific">Rhizoclosmatium globosum</name>
    <dbReference type="NCBI Taxonomy" id="329046"/>
    <lineage>
        <taxon>Eukaryota</taxon>
        <taxon>Fungi</taxon>
        <taxon>Fungi incertae sedis</taxon>
        <taxon>Chytridiomycota</taxon>
        <taxon>Chytridiomycota incertae sedis</taxon>
        <taxon>Chytridiomycetes</taxon>
        <taxon>Chytridiales</taxon>
        <taxon>Chytriomycetaceae</taxon>
        <taxon>Rhizoclosmatium</taxon>
    </lineage>
</organism>
<dbReference type="AlphaFoldDB" id="A0A1Y2C8T9"/>
<evidence type="ECO:0000256" key="1">
    <source>
        <dbReference type="ARBA" id="ARBA00010617"/>
    </source>
</evidence>
<evidence type="ECO:0000313" key="4">
    <source>
        <dbReference type="Proteomes" id="UP000193642"/>
    </source>
</evidence>
<keyword evidence="2" id="KW-0408">Iron</keyword>
<proteinExistence type="inferred from homology"/>
<dbReference type="GO" id="GO:0004497">
    <property type="term" value="F:monooxygenase activity"/>
    <property type="evidence" value="ECO:0007669"/>
    <property type="project" value="InterPro"/>
</dbReference>
<evidence type="ECO:0000313" key="3">
    <source>
        <dbReference type="EMBL" id="ORY43451.1"/>
    </source>
</evidence>
<name>A0A1Y2C8T9_9FUNG</name>
<dbReference type="OrthoDB" id="1470350at2759"/>
<keyword evidence="2" id="KW-0349">Heme</keyword>
<evidence type="ECO:0000256" key="2">
    <source>
        <dbReference type="PIRSR" id="PIRSR602401-1"/>
    </source>
</evidence>
<dbReference type="Proteomes" id="UP000193642">
    <property type="component" value="Unassembled WGS sequence"/>
</dbReference>
<accession>A0A1Y2C8T9</accession>
<dbReference type="InterPro" id="IPR050121">
    <property type="entry name" value="Cytochrome_P450_monoxygenase"/>
</dbReference>
<dbReference type="GO" id="GO:0016705">
    <property type="term" value="F:oxidoreductase activity, acting on paired donors, with incorporation or reduction of molecular oxygen"/>
    <property type="evidence" value="ECO:0007669"/>
    <property type="project" value="InterPro"/>
</dbReference>
<dbReference type="InterPro" id="IPR002401">
    <property type="entry name" value="Cyt_P450_E_grp-I"/>
</dbReference>
<dbReference type="InterPro" id="IPR036396">
    <property type="entry name" value="Cyt_P450_sf"/>
</dbReference>
<comment type="similarity">
    <text evidence="1">Belongs to the cytochrome P450 family.</text>
</comment>
<dbReference type="Pfam" id="PF00067">
    <property type="entry name" value="p450"/>
    <property type="match status" value="1"/>
</dbReference>
<dbReference type="GO" id="GO:0020037">
    <property type="term" value="F:heme binding"/>
    <property type="evidence" value="ECO:0007669"/>
    <property type="project" value="InterPro"/>
</dbReference>
<dbReference type="EMBL" id="MCGO01000025">
    <property type="protein sequence ID" value="ORY43451.1"/>
    <property type="molecule type" value="Genomic_DNA"/>
</dbReference>
<dbReference type="SUPFAM" id="SSF48264">
    <property type="entry name" value="Cytochrome P450"/>
    <property type="match status" value="1"/>
</dbReference>
<comment type="caution">
    <text evidence="3">The sequence shown here is derived from an EMBL/GenBank/DDBJ whole genome shotgun (WGS) entry which is preliminary data.</text>
</comment>
<feature type="binding site" description="axial binding residue" evidence="2">
    <location>
        <position position="464"/>
    </location>
    <ligand>
        <name>heme</name>
        <dbReference type="ChEBI" id="CHEBI:30413"/>
    </ligand>
    <ligandPart>
        <name>Fe</name>
        <dbReference type="ChEBI" id="CHEBI:18248"/>
    </ligandPart>
</feature>
<dbReference type="GO" id="GO:0005506">
    <property type="term" value="F:iron ion binding"/>
    <property type="evidence" value="ECO:0007669"/>
    <property type="project" value="InterPro"/>
</dbReference>
<gene>
    <name evidence="3" type="ORF">BCR33DRAFT_717656</name>
</gene>
<keyword evidence="4" id="KW-1185">Reference proteome</keyword>
<keyword evidence="2" id="KW-0479">Metal-binding</keyword>
<protein>
    <submittedName>
        <fullName evidence="3">Cytochrome P450</fullName>
    </submittedName>
</protein>
<dbReference type="PRINTS" id="PR00463">
    <property type="entry name" value="EP450I"/>
</dbReference>
<dbReference type="PANTHER" id="PTHR24305:SF166">
    <property type="entry name" value="CYTOCHROME P450 12A4, MITOCHONDRIAL-RELATED"/>
    <property type="match status" value="1"/>
</dbReference>
<comment type="cofactor">
    <cofactor evidence="2">
        <name>heme</name>
        <dbReference type="ChEBI" id="CHEBI:30413"/>
    </cofactor>
</comment>
<dbReference type="CDD" id="cd11069">
    <property type="entry name" value="CYP_FUM15-like"/>
    <property type="match status" value="1"/>
</dbReference>
<reference evidence="3 4" key="1">
    <citation type="submission" date="2016-07" db="EMBL/GenBank/DDBJ databases">
        <title>Pervasive Adenine N6-methylation of Active Genes in Fungi.</title>
        <authorList>
            <consortium name="DOE Joint Genome Institute"/>
            <person name="Mondo S.J."/>
            <person name="Dannebaum R.O."/>
            <person name="Kuo R.C."/>
            <person name="Labutti K."/>
            <person name="Haridas S."/>
            <person name="Kuo A."/>
            <person name="Salamov A."/>
            <person name="Ahrendt S.R."/>
            <person name="Lipzen A."/>
            <person name="Sullivan W."/>
            <person name="Andreopoulos W.B."/>
            <person name="Clum A."/>
            <person name="Lindquist E."/>
            <person name="Daum C."/>
            <person name="Ramamoorthy G.K."/>
            <person name="Gryganskyi A."/>
            <person name="Culley D."/>
            <person name="Magnuson J.K."/>
            <person name="James T.Y."/>
            <person name="O'Malley M.A."/>
            <person name="Stajich J.E."/>
            <person name="Spatafora J.W."/>
            <person name="Visel A."/>
            <person name="Grigoriev I.V."/>
        </authorList>
    </citation>
    <scope>NUCLEOTIDE SEQUENCE [LARGE SCALE GENOMIC DNA]</scope>
    <source>
        <strain evidence="3 4">JEL800</strain>
    </source>
</reference>